<keyword evidence="5 6" id="KW-0378">Hydrolase</keyword>
<dbReference type="PANTHER" id="PTHR47268:SF4">
    <property type="entry name" value="ACYLPHOSPHATASE"/>
    <property type="match status" value="1"/>
</dbReference>
<comment type="catalytic activity">
    <reaction evidence="4 5 6">
        <text>an acyl phosphate + H2O = a carboxylate + phosphate + H(+)</text>
        <dbReference type="Rhea" id="RHEA:14965"/>
        <dbReference type="ChEBI" id="CHEBI:15377"/>
        <dbReference type="ChEBI" id="CHEBI:15378"/>
        <dbReference type="ChEBI" id="CHEBI:29067"/>
        <dbReference type="ChEBI" id="CHEBI:43474"/>
        <dbReference type="ChEBI" id="CHEBI:59918"/>
        <dbReference type="EC" id="3.6.1.7"/>
    </reaction>
</comment>
<dbReference type="Proteomes" id="UP000199584">
    <property type="component" value="Unassembled WGS sequence"/>
</dbReference>
<gene>
    <name evidence="9" type="ORF">SAMN05660706_10619</name>
</gene>
<dbReference type="AlphaFoldDB" id="A0A1I6D6B9"/>
<organism evidence="9 10">
    <name type="scientific">Desulfoscipio geothermicus DSM 3669</name>
    <dbReference type="NCBI Taxonomy" id="1121426"/>
    <lineage>
        <taxon>Bacteria</taxon>
        <taxon>Bacillati</taxon>
        <taxon>Bacillota</taxon>
        <taxon>Clostridia</taxon>
        <taxon>Eubacteriales</taxon>
        <taxon>Desulfallaceae</taxon>
        <taxon>Desulfoscipio</taxon>
    </lineage>
</organism>
<dbReference type="PROSITE" id="PS00150">
    <property type="entry name" value="ACYLPHOSPHATASE_1"/>
    <property type="match status" value="1"/>
</dbReference>
<keyword evidence="10" id="KW-1185">Reference proteome</keyword>
<accession>A0A1I6D6B9</accession>
<evidence type="ECO:0000256" key="4">
    <source>
        <dbReference type="ARBA" id="ARBA00047645"/>
    </source>
</evidence>
<evidence type="ECO:0000313" key="9">
    <source>
        <dbReference type="EMBL" id="SFR00901.1"/>
    </source>
</evidence>
<dbReference type="InterPro" id="IPR036046">
    <property type="entry name" value="Acylphosphatase-like_dom_sf"/>
</dbReference>
<protein>
    <recommendedName>
        <fullName evidence="3 5">Acylphosphatase</fullName>
        <ecNumber evidence="2 5">3.6.1.7</ecNumber>
    </recommendedName>
</protein>
<feature type="domain" description="Acylphosphatase-like" evidence="8">
    <location>
        <begin position="4"/>
        <end position="91"/>
    </location>
</feature>
<feature type="active site" evidence="5">
    <location>
        <position position="19"/>
    </location>
</feature>
<dbReference type="RefSeq" id="WP_245779652.1">
    <property type="nucleotide sequence ID" value="NZ_FOYM01000006.1"/>
</dbReference>
<feature type="active site" evidence="5">
    <location>
        <position position="37"/>
    </location>
</feature>
<dbReference type="EMBL" id="FOYM01000006">
    <property type="protein sequence ID" value="SFR00901.1"/>
    <property type="molecule type" value="Genomic_DNA"/>
</dbReference>
<evidence type="ECO:0000256" key="1">
    <source>
        <dbReference type="ARBA" id="ARBA00005614"/>
    </source>
</evidence>
<dbReference type="PANTHER" id="PTHR47268">
    <property type="entry name" value="ACYLPHOSPHATASE"/>
    <property type="match status" value="1"/>
</dbReference>
<name>A0A1I6D6B9_9FIRM</name>
<dbReference type="PROSITE" id="PS51160">
    <property type="entry name" value="ACYLPHOSPHATASE_3"/>
    <property type="match status" value="1"/>
</dbReference>
<dbReference type="InterPro" id="IPR020456">
    <property type="entry name" value="Acylphosphatase"/>
</dbReference>
<sequence length="91" mass="10090">MMVEKHVYISGIVQGVYFRDYTRREAEKLGVKGWVRNLPDGRVEAVFAGPAEAVEKIIAWCHQGSPSAHVTGVEVTNNVPAKDFNDFKITG</sequence>
<dbReference type="GO" id="GO:0003998">
    <property type="term" value="F:acylphosphatase activity"/>
    <property type="evidence" value="ECO:0007669"/>
    <property type="project" value="UniProtKB-EC"/>
</dbReference>
<evidence type="ECO:0000256" key="5">
    <source>
        <dbReference type="PROSITE-ProRule" id="PRU00520"/>
    </source>
</evidence>
<dbReference type="PRINTS" id="PR00112">
    <property type="entry name" value="ACYLPHPHTASE"/>
</dbReference>
<comment type="similarity">
    <text evidence="1 7">Belongs to the acylphosphatase family.</text>
</comment>
<evidence type="ECO:0000256" key="6">
    <source>
        <dbReference type="RuleBase" id="RU000553"/>
    </source>
</evidence>
<dbReference type="InterPro" id="IPR017968">
    <property type="entry name" value="Acylphosphatase_CS"/>
</dbReference>
<dbReference type="Pfam" id="PF00708">
    <property type="entry name" value="Acylphosphatase"/>
    <property type="match status" value="1"/>
</dbReference>
<evidence type="ECO:0000256" key="7">
    <source>
        <dbReference type="RuleBase" id="RU004168"/>
    </source>
</evidence>
<proteinExistence type="inferred from homology"/>
<evidence type="ECO:0000313" key="10">
    <source>
        <dbReference type="Proteomes" id="UP000199584"/>
    </source>
</evidence>
<evidence type="ECO:0000256" key="3">
    <source>
        <dbReference type="ARBA" id="ARBA00015991"/>
    </source>
</evidence>
<dbReference type="Gene3D" id="3.30.70.100">
    <property type="match status" value="1"/>
</dbReference>
<dbReference type="PROSITE" id="PS00151">
    <property type="entry name" value="ACYLPHOSPHATASE_2"/>
    <property type="match status" value="1"/>
</dbReference>
<dbReference type="SUPFAM" id="SSF54975">
    <property type="entry name" value="Acylphosphatase/BLUF domain-like"/>
    <property type="match status" value="1"/>
</dbReference>
<reference evidence="10" key="1">
    <citation type="submission" date="2016-10" db="EMBL/GenBank/DDBJ databases">
        <authorList>
            <person name="Varghese N."/>
            <person name="Submissions S."/>
        </authorList>
    </citation>
    <scope>NUCLEOTIDE SEQUENCE [LARGE SCALE GENOMIC DNA]</scope>
    <source>
        <strain evidence="10">DSM 3669</strain>
    </source>
</reference>
<dbReference type="EC" id="3.6.1.7" evidence="2 5"/>
<evidence type="ECO:0000256" key="2">
    <source>
        <dbReference type="ARBA" id="ARBA00012150"/>
    </source>
</evidence>
<dbReference type="InterPro" id="IPR001792">
    <property type="entry name" value="Acylphosphatase-like_dom"/>
</dbReference>
<dbReference type="STRING" id="39060.SAMN05660706_10619"/>
<evidence type="ECO:0000259" key="8">
    <source>
        <dbReference type="PROSITE" id="PS51160"/>
    </source>
</evidence>